<comment type="caution">
    <text evidence="2">The sequence shown here is derived from an EMBL/GenBank/DDBJ whole genome shotgun (WGS) entry which is preliminary data.</text>
</comment>
<keyword evidence="3" id="KW-1185">Reference proteome</keyword>
<organism evidence="2 3">
    <name type="scientific">Cichlidogyrus casuarinus</name>
    <dbReference type="NCBI Taxonomy" id="1844966"/>
    <lineage>
        <taxon>Eukaryota</taxon>
        <taxon>Metazoa</taxon>
        <taxon>Spiralia</taxon>
        <taxon>Lophotrochozoa</taxon>
        <taxon>Platyhelminthes</taxon>
        <taxon>Monogenea</taxon>
        <taxon>Monopisthocotylea</taxon>
        <taxon>Dactylogyridea</taxon>
        <taxon>Ancyrocephalidae</taxon>
        <taxon>Cichlidogyrus</taxon>
    </lineage>
</organism>
<accession>A0ABD2QGG5</accession>
<feature type="region of interest" description="Disordered" evidence="1">
    <location>
        <begin position="1"/>
        <end position="25"/>
    </location>
</feature>
<evidence type="ECO:0000313" key="3">
    <source>
        <dbReference type="Proteomes" id="UP001626550"/>
    </source>
</evidence>
<evidence type="ECO:0000313" key="2">
    <source>
        <dbReference type="EMBL" id="KAL3317466.1"/>
    </source>
</evidence>
<name>A0ABD2QGG5_9PLAT</name>
<gene>
    <name evidence="2" type="primary">ARID4A</name>
    <name evidence="2" type="ORF">Ciccas_003878</name>
</gene>
<dbReference type="AlphaFoldDB" id="A0ABD2QGG5"/>
<evidence type="ECO:0000256" key="1">
    <source>
        <dbReference type="SAM" id="MobiDB-lite"/>
    </source>
</evidence>
<proteinExistence type="predicted"/>
<protein>
    <submittedName>
        <fullName evidence="2">At rich interactive domain</fullName>
    </submittedName>
</protein>
<reference evidence="2 3" key="1">
    <citation type="submission" date="2024-11" db="EMBL/GenBank/DDBJ databases">
        <title>Adaptive evolution of stress response genes in parasites aligns with host niche diversity.</title>
        <authorList>
            <person name="Hahn C."/>
            <person name="Resl P."/>
        </authorList>
    </citation>
    <scope>NUCLEOTIDE SEQUENCE [LARGE SCALE GENOMIC DNA]</scope>
    <source>
        <strain evidence="2">EGGRZ-B1_66</strain>
        <tissue evidence="2">Body</tissue>
    </source>
</reference>
<dbReference type="Proteomes" id="UP001626550">
    <property type="component" value="Unassembled WGS sequence"/>
</dbReference>
<dbReference type="EMBL" id="JBJKFK010000379">
    <property type="protein sequence ID" value="KAL3317466.1"/>
    <property type="molecule type" value="Genomic_DNA"/>
</dbReference>
<sequence length="107" mass="11453">MDEDGTRSLDQIGSPNAVPSKRRFGGPFVPIPGLATMTAQAKCIALERTMQNILSAWRLAKQGIKDLDPRSSKAKRVRAIQKLPQAIASVPPTPIPVPASTVNSPLL</sequence>